<protein>
    <recommendedName>
        <fullName evidence="1">Carrier domain-containing protein</fullName>
    </recommendedName>
</protein>
<sequence>MNLETQVKSCIHNALNIDSSHLTLESPLLGNYPEFDSMGIMMLLMEFEQTFAIDSNLLELSAETFATLGALVLALQDVCIPVKQSA</sequence>
<proteinExistence type="predicted"/>
<gene>
    <name evidence="2" type="ORF">GCM10017161_01060</name>
</gene>
<comment type="caution">
    <text evidence="2">The sequence shown here is derived from an EMBL/GenBank/DDBJ whole genome shotgun (WGS) entry which is preliminary data.</text>
</comment>
<dbReference type="Proteomes" id="UP000623842">
    <property type="component" value="Unassembled WGS sequence"/>
</dbReference>
<feature type="domain" description="Carrier" evidence="1">
    <location>
        <begin position="1"/>
        <end position="79"/>
    </location>
</feature>
<evidence type="ECO:0000259" key="1">
    <source>
        <dbReference type="PROSITE" id="PS50075"/>
    </source>
</evidence>
<name>A0A919B9X5_9GAMM</name>
<evidence type="ECO:0000313" key="2">
    <source>
        <dbReference type="EMBL" id="GHF77855.1"/>
    </source>
</evidence>
<accession>A0A919B9X5</accession>
<dbReference type="Pfam" id="PF00550">
    <property type="entry name" value="PP-binding"/>
    <property type="match status" value="1"/>
</dbReference>
<evidence type="ECO:0000313" key="3">
    <source>
        <dbReference type="Proteomes" id="UP000623842"/>
    </source>
</evidence>
<organism evidence="2 3">
    <name type="scientific">Thalassotalea marina</name>
    <dbReference type="NCBI Taxonomy" id="1673741"/>
    <lineage>
        <taxon>Bacteria</taxon>
        <taxon>Pseudomonadati</taxon>
        <taxon>Pseudomonadota</taxon>
        <taxon>Gammaproteobacteria</taxon>
        <taxon>Alteromonadales</taxon>
        <taxon>Colwelliaceae</taxon>
        <taxon>Thalassotalea</taxon>
    </lineage>
</organism>
<dbReference type="RefSeq" id="WP_189766769.1">
    <property type="nucleotide sequence ID" value="NZ_BNCK01000001.1"/>
</dbReference>
<dbReference type="AlphaFoldDB" id="A0A919B9X5"/>
<reference evidence="2" key="1">
    <citation type="journal article" date="2014" name="Int. J. Syst. Evol. Microbiol.">
        <title>Complete genome sequence of Corynebacterium casei LMG S-19264T (=DSM 44701T), isolated from a smear-ripened cheese.</title>
        <authorList>
            <consortium name="US DOE Joint Genome Institute (JGI-PGF)"/>
            <person name="Walter F."/>
            <person name="Albersmeier A."/>
            <person name="Kalinowski J."/>
            <person name="Ruckert C."/>
        </authorList>
    </citation>
    <scope>NUCLEOTIDE SEQUENCE</scope>
    <source>
        <strain evidence="2">KCTC 42731</strain>
    </source>
</reference>
<dbReference type="Gene3D" id="1.10.1200.10">
    <property type="entry name" value="ACP-like"/>
    <property type="match status" value="1"/>
</dbReference>
<dbReference type="InterPro" id="IPR009081">
    <property type="entry name" value="PP-bd_ACP"/>
</dbReference>
<dbReference type="InterPro" id="IPR036736">
    <property type="entry name" value="ACP-like_sf"/>
</dbReference>
<dbReference type="EMBL" id="BNCK01000001">
    <property type="protein sequence ID" value="GHF77855.1"/>
    <property type="molecule type" value="Genomic_DNA"/>
</dbReference>
<dbReference type="PROSITE" id="PS50075">
    <property type="entry name" value="CARRIER"/>
    <property type="match status" value="1"/>
</dbReference>
<dbReference type="SUPFAM" id="SSF47336">
    <property type="entry name" value="ACP-like"/>
    <property type="match status" value="1"/>
</dbReference>
<keyword evidence="3" id="KW-1185">Reference proteome</keyword>
<reference evidence="2" key="2">
    <citation type="submission" date="2020-09" db="EMBL/GenBank/DDBJ databases">
        <authorList>
            <person name="Sun Q."/>
            <person name="Kim S."/>
        </authorList>
    </citation>
    <scope>NUCLEOTIDE SEQUENCE</scope>
    <source>
        <strain evidence="2">KCTC 42731</strain>
    </source>
</reference>